<dbReference type="HAMAP" id="MF_00193">
    <property type="entry name" value="NadE_ammonia_dep"/>
    <property type="match status" value="1"/>
</dbReference>
<dbReference type="InterPro" id="IPR022310">
    <property type="entry name" value="NAD/GMP_synthase"/>
</dbReference>
<comment type="catalytic activity">
    <reaction evidence="9 13 15">
        <text>deamido-NAD(+) + NH4(+) + ATP = AMP + diphosphate + NAD(+) + H(+)</text>
        <dbReference type="Rhea" id="RHEA:21188"/>
        <dbReference type="ChEBI" id="CHEBI:15378"/>
        <dbReference type="ChEBI" id="CHEBI:28938"/>
        <dbReference type="ChEBI" id="CHEBI:30616"/>
        <dbReference type="ChEBI" id="CHEBI:33019"/>
        <dbReference type="ChEBI" id="CHEBI:57540"/>
        <dbReference type="ChEBI" id="CHEBI:58437"/>
        <dbReference type="ChEBI" id="CHEBI:456215"/>
        <dbReference type="EC" id="6.3.1.5"/>
    </reaction>
</comment>
<feature type="binding site" evidence="13">
    <location>
        <position position="190"/>
    </location>
    <ligand>
        <name>ATP</name>
        <dbReference type="ChEBI" id="CHEBI:30616"/>
    </ligand>
</feature>
<dbReference type="NCBIfam" id="NF001979">
    <property type="entry name" value="PRK00768.1"/>
    <property type="match status" value="1"/>
</dbReference>
<comment type="caution">
    <text evidence="17">The sequence shown here is derived from an EMBL/GenBank/DDBJ whole genome shotgun (WGS) entry which is preliminary data.</text>
</comment>
<dbReference type="GO" id="GO:0005737">
    <property type="term" value="C:cytoplasm"/>
    <property type="evidence" value="ECO:0007669"/>
    <property type="project" value="InterPro"/>
</dbReference>
<sequence length="276" mass="31101">MHPLQEEIISTLKVKPVIDPQEEFRRSVEFIKNYAKHHSFLKTFVLGLSGGQDSTLTGYICQTAVNELNEENESNEYQFIGVRLPFGEQADEEDCKDAIQFIQPSQTVRVNIEKAVKASVQSVESQIGAISDFVKGNTKARERMKIQYDIAAATSGVVVGTDHAAEAVTGFFTKYGDGAADILPLYRLNKRQGQSILKMLGCPEHLYQKKPTADLESDRPQLPDEEALGVSYEAIDNYLEGKQVDAEDAKTIENWYKKTMHKREEAVTVFDDWWKS</sequence>
<dbReference type="FunFam" id="3.40.50.620:FF:000015">
    <property type="entry name" value="NH(3)-dependent NAD(+) synthetase"/>
    <property type="match status" value="1"/>
</dbReference>
<feature type="binding site" evidence="13">
    <location>
        <begin position="47"/>
        <end position="54"/>
    </location>
    <ligand>
        <name>ATP</name>
        <dbReference type="ChEBI" id="CHEBI:30616"/>
    </ligand>
</feature>
<dbReference type="PANTHER" id="PTHR23090">
    <property type="entry name" value="NH 3 /GLUTAMINE-DEPENDENT NAD + SYNTHETASE"/>
    <property type="match status" value="1"/>
</dbReference>
<gene>
    <name evidence="13 17" type="primary">nadE</name>
    <name evidence="17" type="ORF">J416_02264</name>
</gene>
<dbReference type="NCBIfam" id="TIGR00552">
    <property type="entry name" value="nadE"/>
    <property type="match status" value="1"/>
</dbReference>
<dbReference type="RefSeq" id="WP_003463779.1">
    <property type="nucleotide sequence ID" value="NZ_APML01000007.1"/>
</dbReference>
<feature type="binding site" description="in other chain" evidence="13">
    <location>
        <position position="141"/>
    </location>
    <ligand>
        <name>deamido-NAD(+)</name>
        <dbReference type="ChEBI" id="CHEBI:58437"/>
        <note>ligand shared between two neighboring subunits</note>
    </ligand>
</feature>
<evidence type="ECO:0000256" key="2">
    <source>
        <dbReference type="ARBA" id="ARBA00011738"/>
    </source>
</evidence>
<name>N4WUM3_9BACI</name>
<dbReference type="Gene3D" id="3.40.50.620">
    <property type="entry name" value="HUPs"/>
    <property type="match status" value="1"/>
</dbReference>
<dbReference type="InterPro" id="IPR014729">
    <property type="entry name" value="Rossmann-like_a/b/a_fold"/>
</dbReference>
<evidence type="ECO:0000256" key="12">
    <source>
        <dbReference type="ARBA" id="ARBA00070926"/>
    </source>
</evidence>
<keyword evidence="3 13" id="KW-0436">Ligase</keyword>
<evidence type="ECO:0000256" key="1">
    <source>
        <dbReference type="ARBA" id="ARBA00005859"/>
    </source>
</evidence>
<evidence type="ECO:0000256" key="14">
    <source>
        <dbReference type="RuleBase" id="RU003811"/>
    </source>
</evidence>
<dbReference type="UniPathway" id="UPA00253">
    <property type="reaction ID" value="UER00333"/>
</dbReference>
<comment type="similarity">
    <text evidence="1 13 14">Belongs to the NAD synthetase family.</text>
</comment>
<evidence type="ECO:0000256" key="7">
    <source>
        <dbReference type="ARBA" id="ARBA00022842"/>
    </source>
</evidence>
<keyword evidence="4 13" id="KW-0479">Metal-binding</keyword>
<dbReference type="GO" id="GO:0008795">
    <property type="term" value="F:NAD+ synthase activity"/>
    <property type="evidence" value="ECO:0007669"/>
    <property type="project" value="UniProtKB-UniRule"/>
</dbReference>
<reference evidence="17 18" key="1">
    <citation type="submission" date="2013-03" db="EMBL/GenBank/DDBJ databases">
        <title>Draft genome sequence of Gracibacillus halophilus YIM-C55.5, a moderately halophilic and thermophilic organism from the Xiaochaidamu salt lake.</title>
        <authorList>
            <person name="Sugumar T."/>
            <person name="Polireddy D.R."/>
            <person name="Antony A."/>
            <person name="Madhava Y.R."/>
            <person name="Sivakumar N."/>
        </authorList>
    </citation>
    <scope>NUCLEOTIDE SEQUENCE [LARGE SCALE GENOMIC DNA]</scope>
    <source>
        <strain evidence="17 18">YIM-C55.5</strain>
    </source>
</reference>
<dbReference type="STRING" id="1308866.J416_02264"/>
<feature type="binding site" evidence="13">
    <location>
        <position position="166"/>
    </location>
    <ligand>
        <name>Mg(2+)</name>
        <dbReference type="ChEBI" id="CHEBI:18420"/>
    </ligand>
</feature>
<feature type="binding site" description="in other chain" evidence="13">
    <location>
        <position position="174"/>
    </location>
    <ligand>
        <name>deamido-NAD(+)</name>
        <dbReference type="ChEBI" id="CHEBI:58437"/>
        <note>ligand shared between two neighboring subunits</note>
    </ligand>
</feature>
<dbReference type="EMBL" id="APML01000007">
    <property type="protein sequence ID" value="ENH98030.1"/>
    <property type="molecule type" value="Genomic_DNA"/>
</dbReference>
<organism evidence="17 18">
    <name type="scientific">Gracilibacillus halophilus YIM-C55.5</name>
    <dbReference type="NCBI Taxonomy" id="1308866"/>
    <lineage>
        <taxon>Bacteria</taxon>
        <taxon>Bacillati</taxon>
        <taxon>Bacillota</taxon>
        <taxon>Bacilli</taxon>
        <taxon>Bacillales</taxon>
        <taxon>Bacillaceae</taxon>
        <taxon>Gracilibacillus</taxon>
    </lineage>
</organism>
<feature type="binding site" evidence="13">
    <location>
        <position position="53"/>
    </location>
    <ligand>
        <name>Mg(2+)</name>
        <dbReference type="ChEBI" id="CHEBI:18420"/>
    </ligand>
</feature>
<evidence type="ECO:0000256" key="11">
    <source>
        <dbReference type="ARBA" id="ARBA00066987"/>
    </source>
</evidence>
<accession>N4WUM3</accession>
<evidence type="ECO:0000256" key="13">
    <source>
        <dbReference type="HAMAP-Rule" id="MF_00193"/>
    </source>
</evidence>
<proteinExistence type="inferred from homology"/>
<evidence type="ECO:0000256" key="5">
    <source>
        <dbReference type="ARBA" id="ARBA00022741"/>
    </source>
</evidence>
<keyword evidence="8 13" id="KW-0520">NAD</keyword>
<keyword evidence="7 13" id="KW-0460">Magnesium</keyword>
<feature type="binding site" evidence="13">
    <location>
        <position position="161"/>
    </location>
    <ligand>
        <name>ATP</name>
        <dbReference type="ChEBI" id="CHEBI:30616"/>
    </ligand>
</feature>
<dbReference type="GO" id="GO:0009435">
    <property type="term" value="P:NAD+ biosynthetic process"/>
    <property type="evidence" value="ECO:0007669"/>
    <property type="project" value="UniProtKB-UniRule"/>
</dbReference>
<feature type="binding site" description="in other chain" evidence="13">
    <location>
        <begin position="261"/>
        <end position="262"/>
    </location>
    <ligand>
        <name>deamido-NAD(+)</name>
        <dbReference type="ChEBI" id="CHEBI:58437"/>
        <note>ligand shared between two neighboring subunits</note>
    </ligand>
</feature>
<keyword evidence="18" id="KW-1185">Reference proteome</keyword>
<evidence type="ECO:0000256" key="9">
    <source>
        <dbReference type="ARBA" id="ARBA00051206"/>
    </source>
</evidence>
<evidence type="ECO:0000259" key="16">
    <source>
        <dbReference type="Pfam" id="PF02540"/>
    </source>
</evidence>
<feature type="binding site" evidence="13">
    <location>
        <position position="181"/>
    </location>
    <ligand>
        <name>deamido-NAD(+)</name>
        <dbReference type="ChEBI" id="CHEBI:58437"/>
        <note>ligand shared between two neighboring subunits</note>
    </ligand>
</feature>
<evidence type="ECO:0000256" key="8">
    <source>
        <dbReference type="ARBA" id="ARBA00023027"/>
    </source>
</evidence>
<dbReference type="InterPro" id="IPR003694">
    <property type="entry name" value="NAD_synthase"/>
</dbReference>
<dbReference type="GO" id="GO:0046872">
    <property type="term" value="F:metal ion binding"/>
    <property type="evidence" value="ECO:0007669"/>
    <property type="project" value="UniProtKB-KW"/>
</dbReference>
<dbReference type="AlphaFoldDB" id="N4WUM3"/>
<dbReference type="CDD" id="cd00553">
    <property type="entry name" value="NAD_synthase"/>
    <property type="match status" value="1"/>
</dbReference>
<evidence type="ECO:0000256" key="10">
    <source>
        <dbReference type="ARBA" id="ARBA00055966"/>
    </source>
</evidence>
<dbReference type="GO" id="GO:0005524">
    <property type="term" value="F:ATP binding"/>
    <property type="evidence" value="ECO:0007669"/>
    <property type="project" value="UniProtKB-UniRule"/>
</dbReference>
<evidence type="ECO:0000313" key="18">
    <source>
        <dbReference type="Proteomes" id="UP000012283"/>
    </source>
</evidence>
<comment type="subunit">
    <text evidence="2 13">Homodimer.</text>
</comment>
<dbReference type="eggNOG" id="COG0171">
    <property type="taxonomic scope" value="Bacteria"/>
</dbReference>
<evidence type="ECO:0000256" key="15">
    <source>
        <dbReference type="RuleBase" id="RU003812"/>
    </source>
</evidence>
<dbReference type="PANTHER" id="PTHR23090:SF7">
    <property type="entry name" value="NH(3)-DEPENDENT NAD(+) SYNTHETASE"/>
    <property type="match status" value="1"/>
</dbReference>
<dbReference type="OrthoDB" id="9803818at2"/>
<evidence type="ECO:0000256" key="3">
    <source>
        <dbReference type="ARBA" id="ARBA00022598"/>
    </source>
</evidence>
<evidence type="ECO:0000256" key="6">
    <source>
        <dbReference type="ARBA" id="ARBA00022840"/>
    </source>
</evidence>
<comment type="function">
    <text evidence="10 13">Catalyzes the ATP-dependent amidation of deamido-NAD to form NAD. Uses ammonia as a nitrogen source.</text>
</comment>
<dbReference type="GO" id="GO:0003952">
    <property type="term" value="F:NAD+ synthase (glutamine-hydrolyzing) activity"/>
    <property type="evidence" value="ECO:0007669"/>
    <property type="project" value="InterPro"/>
</dbReference>
<dbReference type="InterPro" id="IPR022926">
    <property type="entry name" value="NH(3)-dep_NAD(+)_synth"/>
</dbReference>
<feature type="binding site" evidence="13">
    <location>
        <position position="212"/>
    </location>
    <ligand>
        <name>ATP</name>
        <dbReference type="ChEBI" id="CHEBI:30616"/>
    </ligand>
</feature>
<evidence type="ECO:0000256" key="4">
    <source>
        <dbReference type="ARBA" id="ARBA00022723"/>
    </source>
</evidence>
<protein>
    <recommendedName>
        <fullName evidence="12 13">NH(3)-dependent NAD(+) synthetase</fullName>
        <ecNumber evidence="11 13">6.3.1.5</ecNumber>
    </recommendedName>
</protein>
<dbReference type="GO" id="GO:0004359">
    <property type="term" value="F:glutaminase activity"/>
    <property type="evidence" value="ECO:0007669"/>
    <property type="project" value="InterPro"/>
</dbReference>
<keyword evidence="6 13" id="KW-0067">ATP-binding</keyword>
<evidence type="ECO:0000313" key="17">
    <source>
        <dbReference type="EMBL" id="ENH98030.1"/>
    </source>
</evidence>
<dbReference type="SUPFAM" id="SSF52402">
    <property type="entry name" value="Adenine nucleotide alpha hydrolases-like"/>
    <property type="match status" value="1"/>
</dbReference>
<dbReference type="Pfam" id="PF02540">
    <property type="entry name" value="NAD_synthase"/>
    <property type="match status" value="1"/>
</dbReference>
<comment type="pathway">
    <text evidence="13">Cofactor biosynthesis; NAD(+) biosynthesis; NAD(+) from deamido-NAD(+) (ammonia route): step 1/1.</text>
</comment>
<feature type="domain" description="NAD/GMP synthase" evidence="16">
    <location>
        <begin position="25"/>
        <end position="265"/>
    </location>
</feature>
<dbReference type="Proteomes" id="UP000012283">
    <property type="component" value="Unassembled WGS sequence"/>
</dbReference>
<dbReference type="EC" id="6.3.1.5" evidence="11 13"/>
<keyword evidence="5 13" id="KW-0547">Nucleotide-binding</keyword>
<dbReference type="PATRIC" id="fig|1308866.3.peg.457"/>